<dbReference type="PANTHER" id="PTHR11559">
    <property type="entry name" value="CARBOXYLESTERASE"/>
    <property type="match status" value="1"/>
</dbReference>
<gene>
    <name evidence="3" type="ORF">BJX66DRAFT_344673</name>
</gene>
<evidence type="ECO:0000256" key="1">
    <source>
        <dbReference type="SAM" id="SignalP"/>
    </source>
</evidence>
<sequence>MRLIKSLCSLLASRLVAGLDSSDIGLTFDSENGQDLPVLKLPYGRWRAYSYNAEAEVYTFRNIRYAAPPVGDLRWAKPAPPERVHEVQDGSYGHNCIPGPIPPEFDNPIFENITKNASEDCLFLDIYVPRKALKAHAHKPSVPVTVWIHGGGYVTGSKDQGITIGYFDGTSLINRADNNLIVVSINYRLGAFGFLAGDALRSKPSHGGSCPSKTSAVFNAGLHDQRAALQWVQSYIHLLGGDKENVSAWGQSAGAGSIMHHLIAKGGKQDPLFRTAVLQSPGFGTSADETAVEAQFAAFAGAVGCPAKGREALRCLRGVDAKKLWSANVNVFAGSANPVPDGVFIKDVALYEYSKGNTWPHLKSLLVSHVLDEGALFVPSEIPQDYIRTYISGLLPPNSTAATEKMVSLYSSIYANSTEKQLASAVMRDMIFTCNIYAAVQAYGTRNRPAWGFQYSYFDGMMNGTHGSDALPTWYNSALQGFEEPLFAQYQRYLTNFAKTGDPNRPRGGKDKLVDWPRVDARGNVLGNVLDLTNVGYRVIQDEQVRRDVCGTWMEVLGEAIEQGKR</sequence>
<dbReference type="InterPro" id="IPR029058">
    <property type="entry name" value="AB_hydrolase_fold"/>
</dbReference>
<name>A0ABR4FL11_9EURO</name>
<protein>
    <submittedName>
        <fullName evidence="3">Alpha/Beta hydrolase protein</fullName>
    </submittedName>
</protein>
<evidence type="ECO:0000313" key="3">
    <source>
        <dbReference type="EMBL" id="KAL2783718.1"/>
    </source>
</evidence>
<dbReference type="SUPFAM" id="SSF53474">
    <property type="entry name" value="alpha/beta-Hydrolases"/>
    <property type="match status" value="1"/>
</dbReference>
<organism evidence="3 4">
    <name type="scientific">Aspergillus keveii</name>
    <dbReference type="NCBI Taxonomy" id="714993"/>
    <lineage>
        <taxon>Eukaryota</taxon>
        <taxon>Fungi</taxon>
        <taxon>Dikarya</taxon>
        <taxon>Ascomycota</taxon>
        <taxon>Pezizomycotina</taxon>
        <taxon>Eurotiomycetes</taxon>
        <taxon>Eurotiomycetidae</taxon>
        <taxon>Eurotiales</taxon>
        <taxon>Aspergillaceae</taxon>
        <taxon>Aspergillus</taxon>
        <taxon>Aspergillus subgen. Nidulantes</taxon>
    </lineage>
</organism>
<feature type="domain" description="Carboxylesterase type B" evidence="2">
    <location>
        <begin position="38"/>
        <end position="523"/>
    </location>
</feature>
<keyword evidence="4" id="KW-1185">Reference proteome</keyword>
<feature type="signal peptide" evidence="1">
    <location>
        <begin position="1"/>
        <end position="18"/>
    </location>
</feature>
<accession>A0ABR4FL11</accession>
<dbReference type="InterPro" id="IPR050309">
    <property type="entry name" value="Type-B_Carboxylest/Lipase"/>
</dbReference>
<dbReference type="Proteomes" id="UP001610563">
    <property type="component" value="Unassembled WGS sequence"/>
</dbReference>
<keyword evidence="3" id="KW-0378">Hydrolase</keyword>
<dbReference type="Pfam" id="PF00135">
    <property type="entry name" value="COesterase"/>
    <property type="match status" value="1"/>
</dbReference>
<dbReference type="InterPro" id="IPR002018">
    <property type="entry name" value="CarbesteraseB"/>
</dbReference>
<dbReference type="PROSITE" id="PS00941">
    <property type="entry name" value="CARBOXYLESTERASE_B_2"/>
    <property type="match status" value="1"/>
</dbReference>
<reference evidence="3 4" key="1">
    <citation type="submission" date="2024-07" db="EMBL/GenBank/DDBJ databases">
        <title>Section-level genome sequencing and comparative genomics of Aspergillus sections Usti and Cavernicolus.</title>
        <authorList>
            <consortium name="Lawrence Berkeley National Laboratory"/>
            <person name="Nybo J.L."/>
            <person name="Vesth T.C."/>
            <person name="Theobald S."/>
            <person name="Frisvad J.C."/>
            <person name="Larsen T.O."/>
            <person name="Kjaerboelling I."/>
            <person name="Rothschild-Mancinelli K."/>
            <person name="Lyhne E.K."/>
            <person name="Kogle M.E."/>
            <person name="Barry K."/>
            <person name="Clum A."/>
            <person name="Na H."/>
            <person name="Ledsgaard L."/>
            <person name="Lin J."/>
            <person name="Lipzen A."/>
            <person name="Kuo A."/>
            <person name="Riley R."/>
            <person name="Mondo S."/>
            <person name="Labutti K."/>
            <person name="Haridas S."/>
            <person name="Pangalinan J."/>
            <person name="Salamov A.A."/>
            <person name="Simmons B.A."/>
            <person name="Magnuson J.K."/>
            <person name="Chen J."/>
            <person name="Drula E."/>
            <person name="Henrissat B."/>
            <person name="Wiebenga A."/>
            <person name="Lubbers R.J."/>
            <person name="Gomes A.C."/>
            <person name="Makela M.R."/>
            <person name="Stajich J."/>
            <person name="Grigoriev I.V."/>
            <person name="Mortensen U.H."/>
            <person name="De Vries R.P."/>
            <person name="Baker S.E."/>
            <person name="Andersen M.R."/>
        </authorList>
    </citation>
    <scope>NUCLEOTIDE SEQUENCE [LARGE SCALE GENOMIC DNA]</scope>
    <source>
        <strain evidence="3 4">CBS 209.92</strain>
    </source>
</reference>
<dbReference type="Gene3D" id="3.40.50.1820">
    <property type="entry name" value="alpha/beta hydrolase"/>
    <property type="match status" value="1"/>
</dbReference>
<evidence type="ECO:0000259" key="2">
    <source>
        <dbReference type="Pfam" id="PF00135"/>
    </source>
</evidence>
<dbReference type="InterPro" id="IPR019819">
    <property type="entry name" value="Carboxylesterase_B_CS"/>
</dbReference>
<comment type="caution">
    <text evidence="3">The sequence shown here is derived from an EMBL/GenBank/DDBJ whole genome shotgun (WGS) entry which is preliminary data.</text>
</comment>
<dbReference type="GO" id="GO:0016787">
    <property type="term" value="F:hydrolase activity"/>
    <property type="evidence" value="ECO:0007669"/>
    <property type="project" value="UniProtKB-KW"/>
</dbReference>
<proteinExistence type="predicted"/>
<keyword evidence="1" id="KW-0732">Signal</keyword>
<feature type="chain" id="PRO_5046540246" evidence="1">
    <location>
        <begin position="19"/>
        <end position="566"/>
    </location>
</feature>
<evidence type="ECO:0000313" key="4">
    <source>
        <dbReference type="Proteomes" id="UP001610563"/>
    </source>
</evidence>
<dbReference type="EMBL" id="JBFTWV010000215">
    <property type="protein sequence ID" value="KAL2783718.1"/>
    <property type="molecule type" value="Genomic_DNA"/>
</dbReference>